<proteinExistence type="predicted"/>
<feature type="signal peptide" evidence="1">
    <location>
        <begin position="1"/>
        <end position="21"/>
    </location>
</feature>
<dbReference type="EMBL" id="SJPR01000003">
    <property type="protein sequence ID" value="TWT96879.1"/>
    <property type="molecule type" value="Genomic_DNA"/>
</dbReference>
<evidence type="ECO:0000313" key="2">
    <source>
        <dbReference type="EMBL" id="TWT96879.1"/>
    </source>
</evidence>
<dbReference type="RefSeq" id="WP_146445380.1">
    <property type="nucleotide sequence ID" value="NZ_SJPR01000003.1"/>
</dbReference>
<dbReference type="AlphaFoldDB" id="A0A5C6ABC4"/>
<accession>A0A5C6ABC4</accession>
<organism evidence="2 3">
    <name type="scientific">Botrimarina colliarenosi</name>
    <dbReference type="NCBI Taxonomy" id="2528001"/>
    <lineage>
        <taxon>Bacteria</taxon>
        <taxon>Pseudomonadati</taxon>
        <taxon>Planctomycetota</taxon>
        <taxon>Planctomycetia</taxon>
        <taxon>Pirellulales</taxon>
        <taxon>Lacipirellulaceae</taxon>
        <taxon>Botrimarina</taxon>
    </lineage>
</organism>
<dbReference type="InterPro" id="IPR013424">
    <property type="entry name" value="Ice-binding_C"/>
</dbReference>
<reference evidence="2 3" key="1">
    <citation type="submission" date="2019-02" db="EMBL/GenBank/DDBJ databases">
        <title>Deep-cultivation of Planctomycetes and their phenomic and genomic characterization uncovers novel biology.</title>
        <authorList>
            <person name="Wiegand S."/>
            <person name="Jogler M."/>
            <person name="Boedeker C."/>
            <person name="Pinto D."/>
            <person name="Vollmers J."/>
            <person name="Rivas-Marin E."/>
            <person name="Kohn T."/>
            <person name="Peeters S.H."/>
            <person name="Heuer A."/>
            <person name="Rast P."/>
            <person name="Oberbeckmann S."/>
            <person name="Bunk B."/>
            <person name="Jeske O."/>
            <person name="Meyerdierks A."/>
            <person name="Storesund J.E."/>
            <person name="Kallscheuer N."/>
            <person name="Luecker S."/>
            <person name="Lage O.M."/>
            <person name="Pohl T."/>
            <person name="Merkel B.J."/>
            <person name="Hornburger P."/>
            <person name="Mueller R.-W."/>
            <person name="Bruemmer F."/>
            <person name="Labrenz M."/>
            <person name="Spormann A.M."/>
            <person name="Op Den Camp H."/>
            <person name="Overmann J."/>
            <person name="Amann R."/>
            <person name="Jetten M.S.M."/>
            <person name="Mascher T."/>
            <person name="Medema M.H."/>
            <person name="Devos D.P."/>
            <person name="Kaster A.-K."/>
            <person name="Ovreas L."/>
            <person name="Rohde M."/>
            <person name="Galperin M.Y."/>
            <person name="Jogler C."/>
        </authorList>
    </citation>
    <scope>NUCLEOTIDE SEQUENCE [LARGE SCALE GENOMIC DNA]</scope>
    <source>
        <strain evidence="2 3">Pla108</strain>
    </source>
</reference>
<evidence type="ECO:0000256" key="1">
    <source>
        <dbReference type="SAM" id="SignalP"/>
    </source>
</evidence>
<keyword evidence="1" id="KW-0732">Signal</keyword>
<keyword evidence="3" id="KW-1185">Reference proteome</keyword>
<evidence type="ECO:0000313" key="3">
    <source>
        <dbReference type="Proteomes" id="UP000317421"/>
    </source>
</evidence>
<dbReference type="NCBIfam" id="TIGR02595">
    <property type="entry name" value="PEP_CTERM"/>
    <property type="match status" value="1"/>
</dbReference>
<feature type="chain" id="PRO_5022859158" description="PEP-CTERM protein-sorting domain-containing protein" evidence="1">
    <location>
        <begin position="22"/>
        <end position="335"/>
    </location>
</feature>
<dbReference type="OrthoDB" id="263083at2"/>
<protein>
    <recommendedName>
        <fullName evidence="4">PEP-CTERM protein-sorting domain-containing protein</fullName>
    </recommendedName>
</protein>
<evidence type="ECO:0008006" key="4">
    <source>
        <dbReference type="Google" id="ProtNLM"/>
    </source>
</evidence>
<comment type="caution">
    <text evidence="2">The sequence shown here is derived from an EMBL/GenBank/DDBJ whole genome shotgun (WGS) entry which is preliminary data.</text>
</comment>
<sequence length="335" mass="34511" precursor="true">MKRMKYAALLAATCTALPAGAQIVFSEDFDDGLASTRWSAPFFDSEDGVADGTVDYAFDYVALGLPLAPGGGSGTGVFFEANVIDNTGDEGVSLAIIPLAPSLPSGSFRMTMDAYLNIETANGGTTEYGTFGVHAFPANDPLDPGLTDDAPLRFGLSNGSGVAWQIDGDAGSSIDILRYEDANNGDMGAQTSLGAFDDLPSGVIPGLPANATGSNAIGPGNNWVQIAIERIGNNLSFSINGYVIDSIFDGSGAFDGGGIMLGYSDAFNSVASPDYLVGPDPTPFDNTDGPFGDAFPGLAHFLVIDNVVVEAVVPEPTTLALVLPVMAGLAMRRRA</sequence>
<dbReference type="Proteomes" id="UP000317421">
    <property type="component" value="Unassembled WGS sequence"/>
</dbReference>
<name>A0A5C6ABC4_9BACT</name>
<gene>
    <name evidence="2" type="ORF">Pla108_26540</name>
</gene>